<evidence type="ECO:0000259" key="1">
    <source>
        <dbReference type="Pfam" id="PF18790"/>
    </source>
</evidence>
<dbReference type="EMBL" id="MLCN01000059">
    <property type="protein sequence ID" value="ONG37267.1"/>
    <property type="molecule type" value="Genomic_DNA"/>
</dbReference>
<protein>
    <recommendedName>
        <fullName evidence="1">KfrB domain-containing protein</fullName>
    </recommendedName>
</protein>
<dbReference type="Pfam" id="PF18790">
    <property type="entry name" value="KfrB"/>
    <property type="match status" value="1"/>
</dbReference>
<dbReference type="AlphaFoldDB" id="A0A1S8CQZ8"/>
<dbReference type="InterPro" id="IPR029058">
    <property type="entry name" value="AB_hydrolase_fold"/>
</dbReference>
<dbReference type="InterPro" id="IPR040782">
    <property type="entry name" value="KfrB"/>
</dbReference>
<comment type="caution">
    <text evidence="2">The sequence shown here is derived from an EMBL/GenBank/DDBJ whole genome shotgun (WGS) entry which is preliminary data.</text>
</comment>
<keyword evidence="3" id="KW-1185">Reference proteome</keyword>
<dbReference type="Proteomes" id="UP000192132">
    <property type="component" value="Unassembled WGS sequence"/>
</dbReference>
<sequence>MANIKQLIEANKNSYARLRNPGSDTLEELKNYNVVKYAMDERSDHGGLAYYNPEDKTLIVAHRGSETRRDWLVTDVQIAVGVKETLADMAAMRFTDSVIEKLDRNGHDIDLIVQTGHSKGGRESQMCVKKLVETTDIECIGMTFNAARIHGKQKNKDIDYPSVNLRVTGGSAFSTDVVSSFGQQLGHNIDVTLPNVKNFIQAHKLSTFDSMIETYPELSNMDIKDVMREIKKGVQLASIEQGYSGHQQNNSPQDVKSLINHLTGTPEIRTATPGIVTKGQIVAHTQTQVVQQLGENSKFFMLHDKATLSRIPDIGTNVQIKHNKNSSLKAGVEHLAPQQFPKKMTR</sequence>
<dbReference type="Gene3D" id="3.40.50.1820">
    <property type="entry name" value="alpha/beta hydrolase"/>
    <property type="match status" value="1"/>
</dbReference>
<evidence type="ECO:0000313" key="2">
    <source>
        <dbReference type="EMBL" id="ONG37267.1"/>
    </source>
</evidence>
<organism evidence="2 3">
    <name type="scientific">Alkanindiges hydrocarboniclasticus</name>
    <dbReference type="NCBI Taxonomy" id="1907941"/>
    <lineage>
        <taxon>Bacteria</taxon>
        <taxon>Pseudomonadati</taxon>
        <taxon>Pseudomonadota</taxon>
        <taxon>Gammaproteobacteria</taxon>
        <taxon>Moraxellales</taxon>
        <taxon>Moraxellaceae</taxon>
        <taxon>Alkanindiges</taxon>
    </lineage>
</organism>
<dbReference type="STRING" id="1907941.BKE30_14895"/>
<evidence type="ECO:0000313" key="3">
    <source>
        <dbReference type="Proteomes" id="UP000192132"/>
    </source>
</evidence>
<dbReference type="SUPFAM" id="SSF53474">
    <property type="entry name" value="alpha/beta-Hydrolases"/>
    <property type="match status" value="1"/>
</dbReference>
<dbReference type="OrthoDB" id="7226437at2"/>
<feature type="domain" description="KfrB" evidence="1">
    <location>
        <begin position="278"/>
        <end position="325"/>
    </location>
</feature>
<reference evidence="2 3" key="1">
    <citation type="submission" date="2016-10" db="EMBL/GenBank/DDBJ databases">
        <title>Draft Genome sequence of Alkanindiges sp. strain H1.</title>
        <authorList>
            <person name="Subhash Y."/>
            <person name="Lee S."/>
        </authorList>
    </citation>
    <scope>NUCLEOTIDE SEQUENCE [LARGE SCALE GENOMIC DNA]</scope>
    <source>
        <strain evidence="2 3">H1</strain>
    </source>
</reference>
<dbReference type="RefSeq" id="WP_076879378.1">
    <property type="nucleotide sequence ID" value="NZ_MLCN01000059.1"/>
</dbReference>
<accession>A0A1S8CQZ8</accession>
<gene>
    <name evidence="2" type="ORF">BKE30_14895</name>
</gene>
<proteinExistence type="predicted"/>
<name>A0A1S8CQZ8_9GAMM</name>